<name>A0A2I0VD49_9ASPA</name>
<evidence type="ECO:0000313" key="2">
    <source>
        <dbReference type="Proteomes" id="UP000233837"/>
    </source>
</evidence>
<keyword evidence="2" id="KW-1185">Reference proteome</keyword>
<reference evidence="1 2" key="1">
    <citation type="journal article" date="2016" name="Sci. Rep.">
        <title>The Dendrobium catenatum Lindl. genome sequence provides insights into polysaccharide synthase, floral development and adaptive evolution.</title>
        <authorList>
            <person name="Zhang G.Q."/>
            <person name="Xu Q."/>
            <person name="Bian C."/>
            <person name="Tsai W.C."/>
            <person name="Yeh C.M."/>
            <person name="Liu K.W."/>
            <person name="Yoshida K."/>
            <person name="Zhang L.S."/>
            <person name="Chang S.B."/>
            <person name="Chen F."/>
            <person name="Shi Y."/>
            <person name="Su Y.Y."/>
            <person name="Zhang Y.Q."/>
            <person name="Chen L.J."/>
            <person name="Yin Y."/>
            <person name="Lin M."/>
            <person name="Huang H."/>
            <person name="Deng H."/>
            <person name="Wang Z.W."/>
            <person name="Zhu S.L."/>
            <person name="Zhao X."/>
            <person name="Deng C."/>
            <person name="Niu S.C."/>
            <person name="Huang J."/>
            <person name="Wang M."/>
            <person name="Liu G.H."/>
            <person name="Yang H.J."/>
            <person name="Xiao X.J."/>
            <person name="Hsiao Y.Y."/>
            <person name="Wu W.L."/>
            <person name="Chen Y.Y."/>
            <person name="Mitsuda N."/>
            <person name="Ohme-Takagi M."/>
            <person name="Luo Y.B."/>
            <person name="Van de Peer Y."/>
            <person name="Liu Z.J."/>
        </authorList>
    </citation>
    <scope>NUCLEOTIDE SEQUENCE [LARGE SCALE GENOMIC DNA]</scope>
    <source>
        <tissue evidence="1">The whole plant</tissue>
    </source>
</reference>
<evidence type="ECO:0000313" key="1">
    <source>
        <dbReference type="EMBL" id="PKU61326.1"/>
    </source>
</evidence>
<accession>A0A2I0VD49</accession>
<dbReference type="AlphaFoldDB" id="A0A2I0VD49"/>
<organism evidence="1 2">
    <name type="scientific">Dendrobium catenatum</name>
    <dbReference type="NCBI Taxonomy" id="906689"/>
    <lineage>
        <taxon>Eukaryota</taxon>
        <taxon>Viridiplantae</taxon>
        <taxon>Streptophyta</taxon>
        <taxon>Embryophyta</taxon>
        <taxon>Tracheophyta</taxon>
        <taxon>Spermatophyta</taxon>
        <taxon>Magnoliopsida</taxon>
        <taxon>Liliopsida</taxon>
        <taxon>Asparagales</taxon>
        <taxon>Orchidaceae</taxon>
        <taxon>Epidendroideae</taxon>
        <taxon>Malaxideae</taxon>
        <taxon>Dendrobiinae</taxon>
        <taxon>Dendrobium</taxon>
    </lineage>
</organism>
<dbReference type="EMBL" id="KZ504733">
    <property type="protein sequence ID" value="PKU61326.1"/>
    <property type="molecule type" value="Genomic_DNA"/>
</dbReference>
<dbReference type="Proteomes" id="UP000233837">
    <property type="component" value="Unassembled WGS sequence"/>
</dbReference>
<sequence length="57" mass="6073">MNECSIESCLTPNGNPSGVSVFGSKVALNKRPPTMLFNGQLSFGASLHDEQAWMSSV</sequence>
<protein>
    <submittedName>
        <fullName evidence="1">Uncharacterized protein</fullName>
    </submittedName>
</protein>
<reference evidence="1 2" key="2">
    <citation type="journal article" date="2017" name="Nature">
        <title>The Apostasia genome and the evolution of orchids.</title>
        <authorList>
            <person name="Zhang G.Q."/>
            <person name="Liu K.W."/>
            <person name="Li Z."/>
            <person name="Lohaus R."/>
            <person name="Hsiao Y.Y."/>
            <person name="Niu S.C."/>
            <person name="Wang J.Y."/>
            <person name="Lin Y.C."/>
            <person name="Xu Q."/>
            <person name="Chen L.J."/>
            <person name="Yoshida K."/>
            <person name="Fujiwara S."/>
            <person name="Wang Z.W."/>
            <person name="Zhang Y.Q."/>
            <person name="Mitsuda N."/>
            <person name="Wang M."/>
            <person name="Liu G.H."/>
            <person name="Pecoraro L."/>
            <person name="Huang H.X."/>
            <person name="Xiao X.J."/>
            <person name="Lin M."/>
            <person name="Wu X.Y."/>
            <person name="Wu W.L."/>
            <person name="Chen Y.Y."/>
            <person name="Chang S.B."/>
            <person name="Sakamoto S."/>
            <person name="Ohme-Takagi M."/>
            <person name="Yagi M."/>
            <person name="Zeng S.J."/>
            <person name="Shen C.Y."/>
            <person name="Yeh C.M."/>
            <person name="Luo Y.B."/>
            <person name="Tsai W.C."/>
            <person name="Van de Peer Y."/>
            <person name="Liu Z.J."/>
        </authorList>
    </citation>
    <scope>NUCLEOTIDE SEQUENCE [LARGE SCALE GENOMIC DNA]</scope>
    <source>
        <tissue evidence="1">The whole plant</tissue>
    </source>
</reference>
<gene>
    <name evidence="1" type="ORF">MA16_Dca027316</name>
</gene>
<proteinExistence type="predicted"/>